<name>A0A2S5RFR0_9MOLU</name>
<dbReference type="Proteomes" id="UP000237865">
    <property type="component" value="Unassembled WGS sequence"/>
</dbReference>
<protein>
    <submittedName>
        <fullName evidence="2">Methyltransferase</fullName>
    </submittedName>
</protein>
<comment type="caution">
    <text evidence="2">The sequence shown here is derived from an EMBL/GenBank/DDBJ whole genome shotgun (WGS) entry which is preliminary data.</text>
</comment>
<accession>A0A2S5RFR0</accession>
<reference evidence="2 3" key="1">
    <citation type="submission" date="2017-11" db="EMBL/GenBank/DDBJ databases">
        <title>Genome sequence of Entomoplasma lucivorax PIPN-2 (ATCC 49196).</title>
        <authorList>
            <person name="Lo W.-S."/>
            <person name="Gasparich G.E."/>
            <person name="Kuo C.-H."/>
        </authorList>
    </citation>
    <scope>NUCLEOTIDE SEQUENCE [LARGE SCALE GENOMIC DNA]</scope>
    <source>
        <strain evidence="2 3">PIPN-2</strain>
    </source>
</reference>
<dbReference type="EMBL" id="PHNE01000001">
    <property type="protein sequence ID" value="PPE06140.1"/>
    <property type="molecule type" value="Genomic_DNA"/>
</dbReference>
<dbReference type="STRING" id="1399797.GCA_000518285_00763"/>
<dbReference type="GO" id="GO:0008168">
    <property type="term" value="F:methyltransferase activity"/>
    <property type="evidence" value="ECO:0007669"/>
    <property type="project" value="UniProtKB-KW"/>
</dbReference>
<dbReference type="Pfam" id="PF13649">
    <property type="entry name" value="Methyltransf_25"/>
    <property type="match status" value="1"/>
</dbReference>
<dbReference type="CDD" id="cd02440">
    <property type="entry name" value="AdoMet_MTases"/>
    <property type="match status" value="1"/>
</dbReference>
<dbReference type="InterPro" id="IPR029063">
    <property type="entry name" value="SAM-dependent_MTases_sf"/>
</dbReference>
<evidence type="ECO:0000313" key="2">
    <source>
        <dbReference type="EMBL" id="PPE06140.1"/>
    </source>
</evidence>
<keyword evidence="3" id="KW-1185">Reference proteome</keyword>
<sequence>MESTYQALSALVYNFTNGVNHDIDGDITFYKPHLLPLEEPILELGTGNGRFLIPFLRYGLKMEGLENSPAMLELLKQNLHDYGVQTTIHNLDVLKMDFNQQFKAVLFTNGFLNLLLNETNMQLALRKTYQALTPNGFVMIDLIYPQQFVQGKEIKNIFVIDGQEIIVTNSFQNINLVQKTTTNIIRYQSGDQIETQNFQLTWIEQTNIAAMLKEIGFSQIEFFKQSEHTIIVKAYK</sequence>
<feature type="domain" description="Methyltransferase" evidence="1">
    <location>
        <begin position="41"/>
        <end position="136"/>
    </location>
</feature>
<dbReference type="InterPro" id="IPR041698">
    <property type="entry name" value="Methyltransf_25"/>
</dbReference>
<dbReference type="Gene3D" id="3.40.50.150">
    <property type="entry name" value="Vaccinia Virus protein VP39"/>
    <property type="match status" value="1"/>
</dbReference>
<proteinExistence type="predicted"/>
<dbReference type="RefSeq" id="WP_028126592.1">
    <property type="nucleotide sequence ID" value="NZ_PHNE01000001.1"/>
</dbReference>
<evidence type="ECO:0000313" key="3">
    <source>
        <dbReference type="Proteomes" id="UP000237865"/>
    </source>
</evidence>
<dbReference type="Gene3D" id="2.20.25.110">
    <property type="entry name" value="S-adenosyl-L-methionine-dependent methyltransferases"/>
    <property type="match status" value="1"/>
</dbReference>
<keyword evidence="2" id="KW-0808">Transferase</keyword>
<organism evidence="2 3">
    <name type="scientific">Williamsoniiplasma lucivorax</name>
    <dbReference type="NCBI Taxonomy" id="209274"/>
    <lineage>
        <taxon>Bacteria</taxon>
        <taxon>Bacillati</taxon>
        <taxon>Mycoplasmatota</taxon>
        <taxon>Mollicutes</taxon>
        <taxon>Entomoplasmatales</taxon>
        <taxon>Williamsoniiplasma</taxon>
    </lineage>
</organism>
<dbReference type="AlphaFoldDB" id="A0A2S5RFR0"/>
<dbReference type="SUPFAM" id="SSF53335">
    <property type="entry name" value="S-adenosyl-L-methionine-dependent methyltransferases"/>
    <property type="match status" value="1"/>
</dbReference>
<keyword evidence="2" id="KW-0489">Methyltransferase</keyword>
<dbReference type="GO" id="GO:0032259">
    <property type="term" value="P:methylation"/>
    <property type="evidence" value="ECO:0007669"/>
    <property type="project" value="UniProtKB-KW"/>
</dbReference>
<evidence type="ECO:0000259" key="1">
    <source>
        <dbReference type="Pfam" id="PF13649"/>
    </source>
</evidence>
<gene>
    <name evidence="2" type="ORF">ELUCI_v1c04310</name>
</gene>